<dbReference type="Gene3D" id="3.30.200.20">
    <property type="entry name" value="Phosphorylase Kinase, domain 1"/>
    <property type="match status" value="1"/>
</dbReference>
<dbReference type="InterPro" id="IPR000086">
    <property type="entry name" value="NUDIX_hydrolase_dom"/>
</dbReference>
<evidence type="ECO:0000256" key="8">
    <source>
        <dbReference type="ARBA" id="ARBA00047899"/>
    </source>
</evidence>
<keyword evidence="5 16" id="KW-0418">Kinase</keyword>
<evidence type="ECO:0000256" key="2">
    <source>
        <dbReference type="ARBA" id="ARBA00022527"/>
    </source>
</evidence>
<evidence type="ECO:0000256" key="1">
    <source>
        <dbReference type="ARBA" id="ARBA00012513"/>
    </source>
</evidence>
<feature type="domain" description="Nudix hydrolase" evidence="15">
    <location>
        <begin position="639"/>
        <end position="767"/>
    </location>
</feature>
<proteinExistence type="predicted"/>
<feature type="transmembrane region" description="Helical" evidence="13">
    <location>
        <begin position="963"/>
        <end position="991"/>
    </location>
</feature>
<dbReference type="SMART" id="SM00220">
    <property type="entry name" value="S_TKc"/>
    <property type="match status" value="1"/>
</dbReference>
<evidence type="ECO:0000313" key="17">
    <source>
        <dbReference type="Proteomes" id="UP001642464"/>
    </source>
</evidence>
<keyword evidence="13" id="KW-0812">Transmembrane</keyword>
<comment type="catalytic activity">
    <reaction evidence="8">
        <text>L-threonyl-[protein] + ATP = O-phospho-L-threonyl-[protein] + ADP + H(+)</text>
        <dbReference type="Rhea" id="RHEA:46608"/>
        <dbReference type="Rhea" id="RHEA-COMP:11060"/>
        <dbReference type="Rhea" id="RHEA-COMP:11605"/>
        <dbReference type="ChEBI" id="CHEBI:15378"/>
        <dbReference type="ChEBI" id="CHEBI:30013"/>
        <dbReference type="ChEBI" id="CHEBI:30616"/>
        <dbReference type="ChEBI" id="CHEBI:61977"/>
        <dbReference type="ChEBI" id="CHEBI:456216"/>
        <dbReference type="EC" id="2.7.11.1"/>
    </reaction>
</comment>
<dbReference type="CDD" id="cd08215">
    <property type="entry name" value="STKc_Nek"/>
    <property type="match status" value="1"/>
</dbReference>
<organism evidence="16 17">
    <name type="scientific">Durusdinium trenchii</name>
    <dbReference type="NCBI Taxonomy" id="1381693"/>
    <lineage>
        <taxon>Eukaryota</taxon>
        <taxon>Sar</taxon>
        <taxon>Alveolata</taxon>
        <taxon>Dinophyceae</taxon>
        <taxon>Suessiales</taxon>
        <taxon>Symbiodiniaceae</taxon>
        <taxon>Durusdinium</taxon>
    </lineage>
</organism>
<keyword evidence="6" id="KW-0378">Hydrolase</keyword>
<dbReference type="InterPro" id="IPR011009">
    <property type="entry name" value="Kinase-like_dom_sf"/>
</dbReference>
<dbReference type="InterPro" id="IPR017441">
    <property type="entry name" value="Protein_kinase_ATP_BS"/>
</dbReference>
<dbReference type="SUPFAM" id="SSF140586">
    <property type="entry name" value="Dcp2 domain-like"/>
    <property type="match status" value="1"/>
</dbReference>
<dbReference type="Proteomes" id="UP001642464">
    <property type="component" value="Unassembled WGS sequence"/>
</dbReference>
<keyword evidence="17" id="KW-1185">Reference proteome</keyword>
<evidence type="ECO:0000256" key="13">
    <source>
        <dbReference type="SAM" id="Phobius"/>
    </source>
</evidence>
<keyword evidence="13" id="KW-0472">Membrane</keyword>
<dbReference type="Pfam" id="PF00293">
    <property type="entry name" value="NUDIX"/>
    <property type="match status" value="1"/>
</dbReference>
<evidence type="ECO:0000256" key="10">
    <source>
        <dbReference type="PROSITE-ProRule" id="PRU10141"/>
    </source>
</evidence>
<dbReference type="Gene3D" id="3.90.79.10">
    <property type="entry name" value="Nucleoside Triphosphate Pyrophosphohydrolase"/>
    <property type="match status" value="1"/>
</dbReference>
<dbReference type="Gene3D" id="3.40.50.300">
    <property type="entry name" value="P-loop containing nucleotide triphosphate hydrolases"/>
    <property type="match status" value="1"/>
</dbReference>
<evidence type="ECO:0000256" key="6">
    <source>
        <dbReference type="ARBA" id="ARBA00022801"/>
    </source>
</evidence>
<dbReference type="PROSITE" id="PS00893">
    <property type="entry name" value="NUDIX_BOX"/>
    <property type="match status" value="1"/>
</dbReference>
<keyword evidence="11" id="KW-0175">Coiled coil</keyword>
<dbReference type="InterPro" id="IPR027417">
    <property type="entry name" value="P-loop_NTPase"/>
</dbReference>
<sequence length="1462" mass="162976">MAEKPEQCEEPEGTGFFQRQIALERMEPSRPWDHHAFVVGTNHKAGSQLLRNSMCWAFDTLGATYSCQFSGHGSSITTIGRENNCYDVWAPIQFHNHINGPELIQIKNESIRRGIPLRGVMIVRDPLQMVVSAYCYHHRGAEPNSNLAPPNITEMGPEEGVPDIAERMKPVIEGMLSAYQLAPPNVLTVRYETMTNSSFYFNATMSEILTFLFGDEITHAQKQTIIDAAAVEDLNRGLEGGLSTGGGSTGVDNHTNSEDCMADSQEALNLISEKTRMYYEECFELAKEEHRTLTHDQQWHGIRVDIKIRGGVYTSAVSKAGWMTKWGWIKSVYVRKREPGAIWERIQNGELQAADGVADVFDVGVGAEYLNPEENSKIWYDVLQDYKNIVIAIEYEQSTDPLRHGKILGNEHSRNVRPRVAEPESERGEEVMKSFLAKFSVGSSDTNSFRYCGKQFVRGDDKAVSSAPAIQAVKLFEVEVFRSGADGTAAVHVYHVCRVGPRFGRTQVSIRFVFILVPCMLLPLIYMIPAEDGERSVLDLPSDIKAGSLTSSFITGQGPALQGLRLVVDVHDEENMGQALQEAHWFYLDEIVEHEKGSYPALDVFAFVELLAETKEVLRSLRHPDEWVELYRRWSDRRMSKGRAGAVIFDGRLESILMVQSFRGSFSFPAGKLEDDETEVECAIREVQEELGMDLSQLLNERQHVKAILSDKERRIPMTLFVISTPEKVQVKPSTKKEIQKIAWIHVTKLPGWTTSTTSSKLRFFNVEPFIPELKRWARRNAEATLDPATQTSTSLSREAGLSADWLDLERALSMIFLEQATCGRPQWWSTLASVPLGLNPLTNVLLKRIILQMTEIHAGRDRTRYMRKTTYAEFIVGIMVVIIAISVAACASSGVSILNPDFLRPVTVALTLAILVLVVLDGVFSWSAYTALRSVVRDVRMVMPAQEAGRLSTAMAVARANLCLVVLAVLGTSLFYGMFVVGGVAFLLFYQAGPVQQNEDYSDAPFALALVPLVIWCLDSIFNDVCAVYLGCGPTQAALELVTQASQVDAVGMPVADTVKLSYRRLRLLGQGSFGKAFLARDLSNNELVVMKQVRVEKMDAKARDTAVREAVALRRVRHPNVVRFRQVFVRSGWLCLVMDFADGGDLCCAVKERAKSGELFEESAVLECFSQVADAVRYVHAKKMVHRDIKSRNVFLCRTGQALLGDFGLVRLLESTLELAHTRVGTPYYLSPEIIRKQPYNYKTDVWSLGVLLYEMAHLRRPFVGTLETLPKIIISGEYEPLSSVFSAELHQLVARMLAVDPHQRLNLADALQEEVLAAPLRRSREALQLGFPPDETPEPPPIPVRKEIQELDSEWIGFNTMIRRKEDGLILPEAKGIVDLSVAKAPPPRPDEGPEEWSRAPAAPEHPDSGEELGSASDDSWGSVVDTGNDALQQLMAPGAPRPNEDAPRPPPLPPPPRP</sequence>
<feature type="binding site" evidence="10">
    <location>
        <position position="1093"/>
    </location>
    <ligand>
        <name>ATP</name>
        <dbReference type="ChEBI" id="CHEBI:30616"/>
    </ligand>
</feature>
<reference evidence="16 17" key="1">
    <citation type="submission" date="2024-02" db="EMBL/GenBank/DDBJ databases">
        <authorList>
            <person name="Chen Y."/>
            <person name="Shah S."/>
            <person name="Dougan E. K."/>
            <person name="Thang M."/>
            <person name="Chan C."/>
        </authorList>
    </citation>
    <scope>NUCLEOTIDE SEQUENCE [LARGE SCALE GENOMIC DNA]</scope>
</reference>
<dbReference type="PROSITE" id="PS50011">
    <property type="entry name" value="PROTEIN_KINASE_DOM"/>
    <property type="match status" value="1"/>
</dbReference>
<dbReference type="InterPro" id="IPR000719">
    <property type="entry name" value="Prot_kinase_dom"/>
</dbReference>
<evidence type="ECO:0000256" key="4">
    <source>
        <dbReference type="ARBA" id="ARBA00022741"/>
    </source>
</evidence>
<evidence type="ECO:0000313" key="16">
    <source>
        <dbReference type="EMBL" id="CAK8991895.1"/>
    </source>
</evidence>
<protein>
    <recommendedName>
        <fullName evidence="1">non-specific serine/threonine protein kinase</fullName>
        <ecNumber evidence="1">2.7.11.1</ecNumber>
    </recommendedName>
</protein>
<comment type="catalytic activity">
    <reaction evidence="9">
        <text>L-seryl-[protein] + ATP = O-phospho-L-seryl-[protein] + ADP + H(+)</text>
        <dbReference type="Rhea" id="RHEA:17989"/>
        <dbReference type="Rhea" id="RHEA-COMP:9863"/>
        <dbReference type="Rhea" id="RHEA-COMP:11604"/>
        <dbReference type="ChEBI" id="CHEBI:15378"/>
        <dbReference type="ChEBI" id="CHEBI:29999"/>
        <dbReference type="ChEBI" id="CHEBI:30616"/>
        <dbReference type="ChEBI" id="CHEBI:83421"/>
        <dbReference type="ChEBI" id="CHEBI:456216"/>
        <dbReference type="EC" id="2.7.11.1"/>
    </reaction>
</comment>
<dbReference type="EMBL" id="CAXAMM010001414">
    <property type="protein sequence ID" value="CAK8991895.1"/>
    <property type="molecule type" value="Genomic_DNA"/>
</dbReference>
<feature type="region of interest" description="Disordered" evidence="12">
    <location>
        <begin position="1384"/>
        <end position="1462"/>
    </location>
</feature>
<dbReference type="InterPro" id="IPR008271">
    <property type="entry name" value="Ser/Thr_kinase_AS"/>
</dbReference>
<evidence type="ECO:0000259" key="15">
    <source>
        <dbReference type="PROSITE" id="PS51462"/>
    </source>
</evidence>
<keyword evidence="3" id="KW-0808">Transferase</keyword>
<feature type="compositionally biased region" description="Pro residues" evidence="12">
    <location>
        <begin position="1452"/>
        <end position="1462"/>
    </location>
</feature>
<evidence type="ECO:0000259" key="14">
    <source>
        <dbReference type="PROSITE" id="PS50011"/>
    </source>
</evidence>
<feature type="compositionally biased region" description="Basic and acidic residues" evidence="12">
    <location>
        <begin position="1392"/>
        <end position="1401"/>
    </location>
</feature>
<dbReference type="InterPro" id="IPR015797">
    <property type="entry name" value="NUDIX_hydrolase-like_dom_sf"/>
</dbReference>
<name>A0ABP0HSL9_9DINO</name>
<dbReference type="PANTHER" id="PTHR44899">
    <property type="entry name" value="CAMK FAMILY PROTEIN KINASE"/>
    <property type="match status" value="1"/>
</dbReference>
<feature type="domain" description="Protein kinase" evidence="14">
    <location>
        <begin position="1064"/>
        <end position="1319"/>
    </location>
</feature>
<dbReference type="InterPro" id="IPR020084">
    <property type="entry name" value="NUDIX_hydrolase_CS"/>
</dbReference>
<feature type="transmembrane region" description="Helical" evidence="13">
    <location>
        <begin position="875"/>
        <end position="899"/>
    </location>
</feature>
<gene>
    <name evidence="16" type="ORF">SCF082_LOCUS2855</name>
</gene>
<keyword evidence="4 10" id="KW-0547">Nucleotide-binding</keyword>
<evidence type="ECO:0000256" key="9">
    <source>
        <dbReference type="ARBA" id="ARBA00048679"/>
    </source>
</evidence>
<evidence type="ECO:0000256" key="5">
    <source>
        <dbReference type="ARBA" id="ARBA00022777"/>
    </source>
</evidence>
<dbReference type="CDD" id="cd03672">
    <property type="entry name" value="NUDIX_Dcp2p_Nudt20"/>
    <property type="match status" value="1"/>
</dbReference>
<dbReference type="SUPFAM" id="SSF56112">
    <property type="entry name" value="Protein kinase-like (PK-like)"/>
    <property type="match status" value="1"/>
</dbReference>
<dbReference type="SUPFAM" id="SSF55811">
    <property type="entry name" value="Nudix"/>
    <property type="match status" value="1"/>
</dbReference>
<dbReference type="Gene3D" id="1.10.510.10">
    <property type="entry name" value="Transferase(Phosphotransferase) domain 1"/>
    <property type="match status" value="1"/>
</dbReference>
<dbReference type="PROSITE" id="PS00107">
    <property type="entry name" value="PROTEIN_KINASE_ATP"/>
    <property type="match status" value="1"/>
</dbReference>
<keyword evidence="7 10" id="KW-0067">ATP-binding</keyword>
<dbReference type="PANTHER" id="PTHR44899:SF3">
    <property type="entry name" value="SERINE_THREONINE-PROTEIN KINASE NEK1"/>
    <property type="match status" value="1"/>
</dbReference>
<dbReference type="PROSITE" id="PS51462">
    <property type="entry name" value="NUDIX"/>
    <property type="match status" value="1"/>
</dbReference>
<evidence type="ECO:0000256" key="11">
    <source>
        <dbReference type="SAM" id="Coils"/>
    </source>
</evidence>
<dbReference type="Gene3D" id="1.10.10.1050">
    <property type="entry name" value="Dcp2, box A domain"/>
    <property type="match status" value="1"/>
</dbReference>
<keyword evidence="13" id="KW-1133">Transmembrane helix</keyword>
<accession>A0ABP0HSL9</accession>
<dbReference type="InterPro" id="IPR051131">
    <property type="entry name" value="NEK_Ser/Thr_kinase_NIMA"/>
</dbReference>
<dbReference type="EC" id="2.7.11.1" evidence="1"/>
<dbReference type="SUPFAM" id="SSF52540">
    <property type="entry name" value="P-loop containing nucleoside triphosphate hydrolases"/>
    <property type="match status" value="1"/>
</dbReference>
<evidence type="ECO:0000256" key="7">
    <source>
        <dbReference type="ARBA" id="ARBA00022840"/>
    </source>
</evidence>
<feature type="transmembrane region" description="Helical" evidence="13">
    <location>
        <begin position="911"/>
        <end position="933"/>
    </location>
</feature>
<keyword evidence="2" id="KW-0723">Serine/threonine-protein kinase</keyword>
<feature type="transmembrane region" description="Helical" evidence="13">
    <location>
        <begin position="508"/>
        <end position="528"/>
    </location>
</feature>
<dbReference type="InterPro" id="IPR036189">
    <property type="entry name" value="DCP2_BoxA_sf"/>
</dbReference>
<feature type="coiled-coil region" evidence="11">
    <location>
        <begin position="670"/>
        <end position="715"/>
    </location>
</feature>
<evidence type="ECO:0000256" key="3">
    <source>
        <dbReference type="ARBA" id="ARBA00022679"/>
    </source>
</evidence>
<dbReference type="Pfam" id="PF00069">
    <property type="entry name" value="Pkinase"/>
    <property type="match status" value="1"/>
</dbReference>
<dbReference type="InterPro" id="IPR044099">
    <property type="entry name" value="Dcp2_NUDIX"/>
</dbReference>
<evidence type="ECO:0000256" key="12">
    <source>
        <dbReference type="SAM" id="MobiDB-lite"/>
    </source>
</evidence>
<comment type="caution">
    <text evidence="16">The sequence shown here is derived from an EMBL/GenBank/DDBJ whole genome shotgun (WGS) entry which is preliminary data.</text>
</comment>
<dbReference type="PROSITE" id="PS00108">
    <property type="entry name" value="PROTEIN_KINASE_ST"/>
    <property type="match status" value="1"/>
</dbReference>
<dbReference type="GO" id="GO:0016301">
    <property type="term" value="F:kinase activity"/>
    <property type="evidence" value="ECO:0007669"/>
    <property type="project" value="UniProtKB-KW"/>
</dbReference>